<dbReference type="PANTHER" id="PTHR43435:SF1">
    <property type="entry name" value="PROTEIN MPA43"/>
    <property type="match status" value="1"/>
</dbReference>
<keyword evidence="3" id="KW-1185">Reference proteome</keyword>
<protein>
    <submittedName>
        <fullName evidence="2">MPA43</fullName>
    </submittedName>
</protein>
<dbReference type="EMBL" id="JAEOAQ010000006">
    <property type="protein sequence ID" value="KAG5418155.1"/>
    <property type="molecule type" value="Genomic_DNA"/>
</dbReference>
<evidence type="ECO:0000259" key="1">
    <source>
        <dbReference type="Pfam" id="PF02782"/>
    </source>
</evidence>
<evidence type="ECO:0000313" key="3">
    <source>
        <dbReference type="Proteomes" id="UP000669133"/>
    </source>
</evidence>
<dbReference type="PANTHER" id="PTHR43435">
    <property type="entry name" value="RIBULOKINASE"/>
    <property type="match status" value="1"/>
</dbReference>
<dbReference type="GeneID" id="93653113"/>
<name>A0A8H7ZEV1_9ASCO</name>
<sequence>MGTHVGVDIGTSSIRVTYNSTTTTTTTKSQPIRINKSKFITQSSLEIYESLLQLLPPHHSSFDSIAISATCSTVITKKINGFLHPFNLDPKGTASDVLLWMDNSAIQETQVLNSLDTPEISHARAQLGGNFISELGLPKLKMIQNTYPEEVHNLVCFELYDWISYMLKYGVVDGRVECHSLDIVESHSYATDGSIKGWSKNLLKEAGISLEIGGVNSINGSIGEPIGMVHGTNAVIGHGCIDCYAGWINSLSSQSQEDSNSCFMVAGTSTCFIYNSKQKSFHDGMWGPYNLTKPGHYVYEFGQPATGKLYERLFTKHGISPNNYASTFATLEKQTAEVEKSSCPGIHQLLKGYFYYGDVYGNRTPYQDGAMSESIIDNPNGPFGPIINNNNTTTADALLAEYNLIMEFLAFQTRHLIEPLGVDTLVISGSQAKNARFVQLVADLCDVEVRVMSVDCCVGAAKLGHVAQLCHEGWTYENAFDNVTRGDCSQEEEKEKEKEVVFTPRGGGSKGSAISESELSLLLVKYQIYLDMADRQRQYRDMMG</sequence>
<dbReference type="InterPro" id="IPR018485">
    <property type="entry name" value="FGGY_C"/>
</dbReference>
<dbReference type="Gene3D" id="3.30.420.40">
    <property type="match status" value="2"/>
</dbReference>
<dbReference type="InterPro" id="IPR043129">
    <property type="entry name" value="ATPase_NBD"/>
</dbReference>
<dbReference type="GO" id="GO:0019150">
    <property type="term" value="F:D-ribulokinase activity"/>
    <property type="evidence" value="ECO:0007669"/>
    <property type="project" value="TreeGrafter"/>
</dbReference>
<dbReference type="OrthoDB" id="203824at2759"/>
<accession>A0A8H7ZEV1</accession>
<gene>
    <name evidence="2" type="ORF">I9W82_004484</name>
</gene>
<dbReference type="SUPFAM" id="SSF53067">
    <property type="entry name" value="Actin-like ATPase domain"/>
    <property type="match status" value="2"/>
</dbReference>
<feature type="domain" description="Carbohydrate kinase FGGY C-terminal" evidence="1">
    <location>
        <begin position="264"/>
        <end position="467"/>
    </location>
</feature>
<dbReference type="Pfam" id="PF02782">
    <property type="entry name" value="FGGY_C"/>
    <property type="match status" value="1"/>
</dbReference>
<dbReference type="AlphaFoldDB" id="A0A8H7ZEV1"/>
<proteinExistence type="predicted"/>
<dbReference type="GO" id="GO:0019321">
    <property type="term" value="P:pentose metabolic process"/>
    <property type="evidence" value="ECO:0007669"/>
    <property type="project" value="TreeGrafter"/>
</dbReference>
<dbReference type="RefSeq" id="XP_067547271.1">
    <property type="nucleotide sequence ID" value="XM_067693561.1"/>
</dbReference>
<dbReference type="Proteomes" id="UP000669133">
    <property type="component" value="Unassembled WGS sequence"/>
</dbReference>
<organism evidence="2 3">
    <name type="scientific">Candida metapsilosis</name>
    <dbReference type="NCBI Taxonomy" id="273372"/>
    <lineage>
        <taxon>Eukaryota</taxon>
        <taxon>Fungi</taxon>
        <taxon>Dikarya</taxon>
        <taxon>Ascomycota</taxon>
        <taxon>Saccharomycotina</taxon>
        <taxon>Pichiomycetes</taxon>
        <taxon>Debaryomycetaceae</taxon>
        <taxon>Candida/Lodderomyces clade</taxon>
        <taxon>Candida</taxon>
    </lineage>
</organism>
<comment type="caution">
    <text evidence="2">The sequence shown here is derived from an EMBL/GenBank/DDBJ whole genome shotgun (WGS) entry which is preliminary data.</text>
</comment>
<reference evidence="2 3" key="1">
    <citation type="submission" date="2020-12" db="EMBL/GenBank/DDBJ databases">
        <title>Effect of drift, selection, and recombination on the evolution of hybrid genomes in Candida yeast pathogens.</title>
        <authorList>
            <person name="Mixao V."/>
            <person name="Ksiezopolska E."/>
            <person name="Saus E."/>
            <person name="Boekhout T."/>
            <person name="Gacser A."/>
            <person name="Gabaldon T."/>
        </authorList>
    </citation>
    <scope>NUCLEOTIDE SEQUENCE [LARGE SCALE GENOMIC DNA]</scope>
    <source>
        <strain evidence="2 3">BP57</strain>
    </source>
</reference>
<evidence type="ECO:0000313" key="2">
    <source>
        <dbReference type="EMBL" id="KAG5418155.1"/>
    </source>
</evidence>
<dbReference type="GO" id="GO:0005737">
    <property type="term" value="C:cytoplasm"/>
    <property type="evidence" value="ECO:0007669"/>
    <property type="project" value="TreeGrafter"/>
</dbReference>